<name>A0A418XQ17_9BURK</name>
<reference evidence="1 2" key="1">
    <citation type="submission" date="2018-09" db="EMBL/GenBank/DDBJ databases">
        <authorList>
            <person name="Zhu H."/>
        </authorList>
    </citation>
    <scope>NUCLEOTIDE SEQUENCE [LARGE SCALE GENOMIC DNA]</scope>
    <source>
        <strain evidence="1 2">K1S02-61</strain>
    </source>
</reference>
<gene>
    <name evidence="1" type="ORF">D3872_17405</name>
</gene>
<sequence length="109" mass="11823">MQKSNVEPSSAFNDPIALSDYAEKTRRLVPGWSDLQKMTALLVAERAQEQASVLVVGAGGVELAALAETSPQWHFVGVDQAAQVVTRFLRDRRILARTKAFRASAIGLA</sequence>
<proteinExistence type="predicted"/>
<evidence type="ECO:0000313" key="2">
    <source>
        <dbReference type="Proteomes" id="UP000284006"/>
    </source>
</evidence>
<dbReference type="InterPro" id="IPR029063">
    <property type="entry name" value="SAM-dependent_MTases_sf"/>
</dbReference>
<dbReference type="OrthoDB" id="8558926at2"/>
<dbReference type="Gene3D" id="3.40.50.150">
    <property type="entry name" value="Vaccinia Virus protein VP39"/>
    <property type="match status" value="1"/>
</dbReference>
<evidence type="ECO:0008006" key="3">
    <source>
        <dbReference type="Google" id="ProtNLM"/>
    </source>
</evidence>
<keyword evidence="2" id="KW-1185">Reference proteome</keyword>
<dbReference type="RefSeq" id="WP_119811988.1">
    <property type="nucleotide sequence ID" value="NZ_QYUP01000127.1"/>
</dbReference>
<evidence type="ECO:0000313" key="1">
    <source>
        <dbReference type="EMBL" id="RJG14554.1"/>
    </source>
</evidence>
<dbReference type="EMBL" id="QYUP01000127">
    <property type="protein sequence ID" value="RJG14554.1"/>
    <property type="molecule type" value="Genomic_DNA"/>
</dbReference>
<dbReference type="Proteomes" id="UP000284006">
    <property type="component" value="Unassembled WGS sequence"/>
</dbReference>
<organism evidence="1 2">
    <name type="scientific">Massilia cavernae</name>
    <dbReference type="NCBI Taxonomy" id="2320864"/>
    <lineage>
        <taxon>Bacteria</taxon>
        <taxon>Pseudomonadati</taxon>
        <taxon>Pseudomonadota</taxon>
        <taxon>Betaproteobacteria</taxon>
        <taxon>Burkholderiales</taxon>
        <taxon>Oxalobacteraceae</taxon>
        <taxon>Telluria group</taxon>
        <taxon>Massilia</taxon>
    </lineage>
</organism>
<accession>A0A418XQ17</accession>
<dbReference type="AlphaFoldDB" id="A0A418XQ17"/>
<comment type="caution">
    <text evidence="1">The sequence shown here is derived from an EMBL/GenBank/DDBJ whole genome shotgun (WGS) entry which is preliminary data.</text>
</comment>
<protein>
    <recommendedName>
        <fullName evidence="3">Class I SAM-dependent methyltransferase</fullName>
    </recommendedName>
</protein>